<feature type="transmembrane region" description="Helical" evidence="1">
    <location>
        <begin position="120"/>
        <end position="142"/>
    </location>
</feature>
<gene>
    <name evidence="2" type="ORF">JMUB3933_0822</name>
</gene>
<keyword evidence="1" id="KW-0472">Membrane</keyword>
<dbReference type="Proteomes" id="UP000321397">
    <property type="component" value="Chromosome"/>
</dbReference>
<keyword evidence="1" id="KW-1133">Transmembrane helix</keyword>
<name>A0A510K6P4_9FUSO</name>
<keyword evidence="1" id="KW-0812">Transmembrane</keyword>
<dbReference type="EMBL" id="AP019834">
    <property type="protein sequence ID" value="BBM47322.1"/>
    <property type="molecule type" value="Genomic_DNA"/>
</dbReference>
<feature type="transmembrane region" description="Helical" evidence="1">
    <location>
        <begin position="73"/>
        <end position="93"/>
    </location>
</feature>
<reference evidence="2 3" key="1">
    <citation type="submission" date="2019-07" db="EMBL/GenBank/DDBJ databases">
        <title>Complete Genome Sequence of Leptotrichia wadei Strain JMUB3933.</title>
        <authorList>
            <person name="Watanabe S."/>
            <person name="Cui L."/>
        </authorList>
    </citation>
    <scope>NUCLEOTIDE SEQUENCE [LARGE SCALE GENOMIC DNA]</scope>
    <source>
        <strain evidence="2 3">JMUB3933</strain>
    </source>
</reference>
<feature type="transmembrane region" description="Helical" evidence="1">
    <location>
        <begin position="37"/>
        <end position="61"/>
    </location>
</feature>
<organism evidence="2 3">
    <name type="scientific">Leptotrichia wadei</name>
    <dbReference type="NCBI Taxonomy" id="157687"/>
    <lineage>
        <taxon>Bacteria</taxon>
        <taxon>Fusobacteriati</taxon>
        <taxon>Fusobacteriota</taxon>
        <taxon>Fusobacteriia</taxon>
        <taxon>Fusobacteriales</taxon>
        <taxon>Leptotrichiaceae</taxon>
        <taxon>Leptotrichia</taxon>
    </lineage>
</organism>
<evidence type="ECO:0000256" key="1">
    <source>
        <dbReference type="SAM" id="Phobius"/>
    </source>
</evidence>
<evidence type="ECO:0000313" key="2">
    <source>
        <dbReference type="EMBL" id="BBM47322.1"/>
    </source>
</evidence>
<dbReference type="RefSeq" id="WP_146960352.1">
    <property type="nucleotide sequence ID" value="NZ_AP019834.1"/>
</dbReference>
<accession>A0A510K6P4</accession>
<proteinExistence type="predicted"/>
<evidence type="ECO:0000313" key="3">
    <source>
        <dbReference type="Proteomes" id="UP000321397"/>
    </source>
</evidence>
<feature type="transmembrane region" description="Helical" evidence="1">
    <location>
        <begin position="162"/>
        <end position="184"/>
    </location>
</feature>
<protein>
    <submittedName>
        <fullName evidence="2">Uncharacterized protein</fullName>
    </submittedName>
</protein>
<dbReference type="AlphaFoldDB" id="A0A510K6P4"/>
<sequence length="192" mass="22989">MKIISSQAKKIIEEFIPTIKNIIIERKKKYKENNDEAIFQVLILLLTIVTVLINVTYSIFLKFDLNNIFSKNNFLLFIDLIKSNMFIFVLKYISDKNLFKEIINDSDEINLRIKNRIKTIFKVIIFYIIFYKGIELLTYQFFNGNNMSIVIIRFMIEKMVKIPTVIFIITYIIYILNDLIYLIVIKFIDRLK</sequence>